<gene>
    <name evidence="4" type="ORF">DB43_FG00260</name>
</gene>
<dbReference type="GO" id="GO:0005085">
    <property type="term" value="F:guanyl-nucleotide exchange factor activity"/>
    <property type="evidence" value="ECO:0007669"/>
    <property type="project" value="UniProtKB-KW"/>
</dbReference>
<dbReference type="GO" id="GO:0007264">
    <property type="term" value="P:small GTPase-mediated signal transduction"/>
    <property type="evidence" value="ECO:0007669"/>
    <property type="project" value="InterPro"/>
</dbReference>
<feature type="region of interest" description="Disordered" evidence="2">
    <location>
        <begin position="1"/>
        <end position="195"/>
    </location>
</feature>
<evidence type="ECO:0000259" key="3">
    <source>
        <dbReference type="PROSITE" id="PS50009"/>
    </source>
</evidence>
<dbReference type="SMART" id="SM00147">
    <property type="entry name" value="RasGEF"/>
    <property type="match status" value="1"/>
</dbReference>
<feature type="compositionally biased region" description="Polar residues" evidence="2">
    <location>
        <begin position="145"/>
        <end position="158"/>
    </location>
</feature>
<protein>
    <recommendedName>
        <fullName evidence="3">Ras-GEF domain-containing protein</fullName>
    </recommendedName>
</protein>
<feature type="compositionally biased region" description="Polar residues" evidence="2">
    <location>
        <begin position="94"/>
        <end position="113"/>
    </location>
</feature>
<dbReference type="InterPro" id="IPR036964">
    <property type="entry name" value="RASGEF_cat_dom_sf"/>
</dbReference>
<dbReference type="PANTHER" id="PTHR23113">
    <property type="entry name" value="GUANINE NUCLEOTIDE EXCHANGE FACTOR"/>
    <property type="match status" value="1"/>
</dbReference>
<dbReference type="InterPro" id="IPR023578">
    <property type="entry name" value="Ras_GEF_dom_sf"/>
</dbReference>
<name>A0A0C1E9Z3_9BACT</name>
<evidence type="ECO:0000313" key="5">
    <source>
        <dbReference type="Proteomes" id="UP000031307"/>
    </source>
</evidence>
<dbReference type="PATRIC" id="fig|83552.4.peg.861"/>
<accession>A0A0C1E9Z3</accession>
<dbReference type="PROSITE" id="PS50009">
    <property type="entry name" value="RASGEF_CAT"/>
    <property type="match status" value="1"/>
</dbReference>
<dbReference type="EMBL" id="JSAM01000051">
    <property type="protein sequence ID" value="KIA77967.1"/>
    <property type="molecule type" value="Genomic_DNA"/>
</dbReference>
<dbReference type="AlphaFoldDB" id="A0A0C1E9Z3"/>
<dbReference type="PANTHER" id="PTHR23113:SF99">
    <property type="entry name" value="RASGEF DOMAIN-CONTAINING PROTEIN"/>
    <property type="match status" value="1"/>
</dbReference>
<evidence type="ECO:0000256" key="2">
    <source>
        <dbReference type="SAM" id="MobiDB-lite"/>
    </source>
</evidence>
<dbReference type="InterPro" id="IPR008937">
    <property type="entry name" value="Ras-like_GEF"/>
</dbReference>
<organism evidence="4 5">
    <name type="scientific">Parachlamydia acanthamoebae</name>
    <dbReference type="NCBI Taxonomy" id="83552"/>
    <lineage>
        <taxon>Bacteria</taxon>
        <taxon>Pseudomonadati</taxon>
        <taxon>Chlamydiota</taxon>
        <taxon>Chlamydiia</taxon>
        <taxon>Parachlamydiales</taxon>
        <taxon>Parachlamydiaceae</taxon>
        <taxon>Parachlamydia</taxon>
    </lineage>
</organism>
<dbReference type="RefSeq" id="WP_006340825.1">
    <property type="nucleotide sequence ID" value="NZ_BAWW01000005.1"/>
</dbReference>
<dbReference type="Proteomes" id="UP000031307">
    <property type="component" value="Unassembled WGS sequence"/>
</dbReference>
<dbReference type="Gene3D" id="1.10.840.10">
    <property type="entry name" value="Ras guanine-nucleotide exchange factors catalytic domain"/>
    <property type="match status" value="1"/>
</dbReference>
<dbReference type="SUPFAM" id="SSF48366">
    <property type="entry name" value="Ras GEF"/>
    <property type="match status" value="1"/>
</dbReference>
<feature type="compositionally biased region" description="Polar residues" evidence="2">
    <location>
        <begin position="1"/>
        <end position="11"/>
    </location>
</feature>
<evidence type="ECO:0000313" key="4">
    <source>
        <dbReference type="EMBL" id="KIA77967.1"/>
    </source>
</evidence>
<proteinExistence type="predicted"/>
<feature type="compositionally biased region" description="Pro residues" evidence="2">
    <location>
        <begin position="75"/>
        <end position="87"/>
    </location>
</feature>
<sequence>MENMQIPNRSLVQPFVPPGAVSSGSDKASLEKKPAMEAKSSGRKFVESQPGDSLAQVTDKIKGLSQSLKQMPAVKTPPPLPTAPKPPLVDRRQSLPSRSAPSTDQLIMTSRESLATRKPPPAPPSQPSSKVTERQSFPQRKPVEASQTGQVTERQSFPQRRAASPAPSSVRHSAPDILTQRAKPLPPTPKITQILERSPIGKAIASHRMAKGEQLQGLHNMKLDNIAPKEETKKAVPPQFTPKSEIDAVSSKSVSKLSDLAKKQPVNKELTKEIASTLRREADAYFKNLDLHGLATKKIDKKGEVPSYDALANFSQNISFSVGKEILGEKNVGKRAALLSFYAQVGKDACEMGDFCTGMAIYSTLSSTSIDRLKQTANVLSQDGKDANEYLKNVFDPGENFKNLRTAENKFKEKGLTPLPAPGVLSRAIIIGGSENKAENLGEVFEKILKPLVAIKETESTPPIPRNATILKMFSFEDTKEFNGFIKENIKKLEAQAKEFGMQQATVKTRDEHIKDYLQSLSLKREPRK</sequence>
<keyword evidence="1" id="KW-0344">Guanine-nucleotide releasing factor</keyword>
<comment type="caution">
    <text evidence="4">The sequence shown here is derived from an EMBL/GenBank/DDBJ whole genome shotgun (WGS) entry which is preliminary data.</text>
</comment>
<dbReference type="InterPro" id="IPR001895">
    <property type="entry name" value="RASGEF_cat_dom"/>
</dbReference>
<feature type="domain" description="Ras-GEF" evidence="3">
    <location>
        <begin position="270"/>
        <end position="528"/>
    </location>
</feature>
<reference evidence="4 5" key="1">
    <citation type="journal article" date="2014" name="Mol. Biol. Evol.">
        <title>Massive expansion of Ubiquitination-related gene families within the Chlamydiae.</title>
        <authorList>
            <person name="Domman D."/>
            <person name="Collingro A."/>
            <person name="Lagkouvardos I."/>
            <person name="Gehre L."/>
            <person name="Weinmaier T."/>
            <person name="Rattei T."/>
            <person name="Subtil A."/>
            <person name="Horn M."/>
        </authorList>
    </citation>
    <scope>NUCLEOTIDE SEQUENCE [LARGE SCALE GENOMIC DNA]</scope>
    <source>
        <strain evidence="4 5">OEW1</strain>
    </source>
</reference>
<evidence type="ECO:0000256" key="1">
    <source>
        <dbReference type="ARBA" id="ARBA00022658"/>
    </source>
</evidence>
<dbReference type="Pfam" id="PF00617">
    <property type="entry name" value="RasGEF"/>
    <property type="match status" value="1"/>
</dbReference>